<sequence>MPLRLWLLVKPIYFCRLIEAWGGTRNCVAEMGICREDRDRTAASRSSSSSSSPSFGLLLISHSTKMFATQKRVQLSSNFCLWKSLSCQKFHR</sequence>
<evidence type="ECO:0008006" key="4">
    <source>
        <dbReference type="Google" id="ProtNLM"/>
    </source>
</evidence>
<evidence type="ECO:0000256" key="1">
    <source>
        <dbReference type="SAM" id="SignalP"/>
    </source>
</evidence>
<keyword evidence="3" id="KW-1185">Reference proteome</keyword>
<reference evidence="2 3" key="1">
    <citation type="journal article" date="2013" name="Genome Biol.">
        <title>The genome sequence of the most widely cultivated cacao type and its use to identify candidate genes regulating pod color.</title>
        <authorList>
            <person name="Motamayor J.C."/>
            <person name="Mockaitis K."/>
            <person name="Schmutz J."/>
            <person name="Haiminen N."/>
            <person name="Iii D.L."/>
            <person name="Cornejo O."/>
            <person name="Findley S.D."/>
            <person name="Zheng P."/>
            <person name="Utro F."/>
            <person name="Royaert S."/>
            <person name="Saski C."/>
            <person name="Jenkins J."/>
            <person name="Podicheti R."/>
            <person name="Zhao M."/>
            <person name="Scheffler B.E."/>
            <person name="Stack J.C."/>
            <person name="Feltus F.A."/>
            <person name="Mustiga G.M."/>
            <person name="Amores F."/>
            <person name="Phillips W."/>
            <person name="Marelli J.P."/>
            <person name="May G.D."/>
            <person name="Shapiro H."/>
            <person name="Ma J."/>
            <person name="Bustamante C.D."/>
            <person name="Schnell R.J."/>
            <person name="Main D."/>
            <person name="Gilbert D."/>
            <person name="Parida L."/>
            <person name="Kuhn D.N."/>
        </authorList>
    </citation>
    <scope>NUCLEOTIDE SEQUENCE [LARGE SCALE GENOMIC DNA]</scope>
    <source>
        <strain evidence="3">cv. Matina 1-6</strain>
    </source>
</reference>
<dbReference type="AlphaFoldDB" id="A0A061EHC8"/>
<feature type="chain" id="PRO_5001601160" description="Secreted protein" evidence="1">
    <location>
        <begin position="21"/>
        <end position="92"/>
    </location>
</feature>
<accession>A0A061EHC8</accession>
<dbReference type="InParanoid" id="A0A061EHC8"/>
<protein>
    <recommendedName>
        <fullName evidence="4">Secreted protein</fullName>
    </recommendedName>
</protein>
<dbReference type="HOGENOM" id="CLU_2417628_0_0_1"/>
<feature type="signal peptide" evidence="1">
    <location>
        <begin position="1"/>
        <end position="20"/>
    </location>
</feature>
<keyword evidence="1" id="KW-0732">Signal</keyword>
<proteinExistence type="predicted"/>
<organism evidence="2 3">
    <name type="scientific">Theobroma cacao</name>
    <name type="common">Cacao</name>
    <name type="synonym">Cocoa</name>
    <dbReference type="NCBI Taxonomy" id="3641"/>
    <lineage>
        <taxon>Eukaryota</taxon>
        <taxon>Viridiplantae</taxon>
        <taxon>Streptophyta</taxon>
        <taxon>Embryophyta</taxon>
        <taxon>Tracheophyta</taxon>
        <taxon>Spermatophyta</taxon>
        <taxon>Magnoliopsida</taxon>
        <taxon>eudicotyledons</taxon>
        <taxon>Gunneridae</taxon>
        <taxon>Pentapetalae</taxon>
        <taxon>rosids</taxon>
        <taxon>malvids</taxon>
        <taxon>Malvales</taxon>
        <taxon>Malvaceae</taxon>
        <taxon>Byttnerioideae</taxon>
        <taxon>Theobroma</taxon>
    </lineage>
</organism>
<name>A0A061EHC8_THECC</name>
<dbReference type="EMBL" id="CM001882">
    <property type="protein sequence ID" value="EOY04430.1"/>
    <property type="molecule type" value="Genomic_DNA"/>
</dbReference>
<dbReference type="Proteomes" id="UP000026915">
    <property type="component" value="Chromosome 4"/>
</dbReference>
<gene>
    <name evidence="2" type="ORF">TCM_019686</name>
</gene>
<dbReference type="Gramene" id="EOY04430">
    <property type="protein sequence ID" value="EOY04430"/>
    <property type="gene ID" value="TCM_019686"/>
</dbReference>
<evidence type="ECO:0000313" key="3">
    <source>
        <dbReference type="Proteomes" id="UP000026915"/>
    </source>
</evidence>
<evidence type="ECO:0000313" key="2">
    <source>
        <dbReference type="EMBL" id="EOY04430.1"/>
    </source>
</evidence>